<evidence type="ECO:0000259" key="1">
    <source>
        <dbReference type="Pfam" id="PF09588"/>
    </source>
</evidence>
<dbReference type="RefSeq" id="WP_344036555.1">
    <property type="nucleotide sequence ID" value="NZ_BAAAKE010000005.1"/>
</dbReference>
<feature type="domain" description="YqaJ viral recombinase" evidence="1">
    <location>
        <begin position="34"/>
        <end position="174"/>
    </location>
</feature>
<evidence type="ECO:0000313" key="3">
    <source>
        <dbReference type="Proteomes" id="UP001595833"/>
    </source>
</evidence>
<protein>
    <submittedName>
        <fullName evidence="2">YqaJ viral recombinase family protein</fullName>
    </submittedName>
</protein>
<dbReference type="Proteomes" id="UP001595833">
    <property type="component" value="Unassembled WGS sequence"/>
</dbReference>
<dbReference type="InterPro" id="IPR011604">
    <property type="entry name" value="PDDEXK-like_dom_sf"/>
</dbReference>
<comment type="caution">
    <text evidence="2">The sequence shown here is derived from an EMBL/GenBank/DDBJ whole genome shotgun (WGS) entry which is preliminary data.</text>
</comment>
<organism evidence="2 3">
    <name type="scientific">Saccharothrix xinjiangensis</name>
    <dbReference type="NCBI Taxonomy" id="204798"/>
    <lineage>
        <taxon>Bacteria</taxon>
        <taxon>Bacillati</taxon>
        <taxon>Actinomycetota</taxon>
        <taxon>Actinomycetes</taxon>
        <taxon>Pseudonocardiales</taxon>
        <taxon>Pseudonocardiaceae</taxon>
        <taxon>Saccharothrix</taxon>
    </lineage>
</organism>
<dbReference type="Gene3D" id="3.90.320.10">
    <property type="match status" value="1"/>
</dbReference>
<sequence length="355" mass="39608">MAAPAMPHQGVVVPGVDPADATQILPPGADRRVWRAMRRTGLGGSDISALLGMSGYRAPIHLWEDKTGAIPLLDVPPSEAAEMGELLEPVVRDRFARVHGFEVRLAGMLRSSRWPWAFANPDGWVDDGSGVLTGYEGKTCDKDLGPEWGTDRAPLVPDHAELQAQWGMAVTGAHGWWVAALIGGNRNVYRYLHRDEHLIADLVSITGHWWRAHVLDGVEPEPDGSRAWTTYLRRKFAVAEPGSVVQLSAEDGAAIQRERREALLAERHSKQGHESVKNRVRRLLGNAERLVGLGGQQIATYKHTSRFRHKAFAEAEPDLYQQYLTTVEATDVERLKRDHPDIYRAYCVRELRFTD</sequence>
<dbReference type="InterPro" id="IPR011335">
    <property type="entry name" value="Restrct_endonuc-II-like"/>
</dbReference>
<reference evidence="3" key="1">
    <citation type="journal article" date="2019" name="Int. J. Syst. Evol. Microbiol.">
        <title>The Global Catalogue of Microorganisms (GCM) 10K type strain sequencing project: providing services to taxonomists for standard genome sequencing and annotation.</title>
        <authorList>
            <consortium name="The Broad Institute Genomics Platform"/>
            <consortium name="The Broad Institute Genome Sequencing Center for Infectious Disease"/>
            <person name="Wu L."/>
            <person name="Ma J."/>
        </authorList>
    </citation>
    <scope>NUCLEOTIDE SEQUENCE [LARGE SCALE GENOMIC DNA]</scope>
    <source>
        <strain evidence="3">KCTC 12848</strain>
    </source>
</reference>
<dbReference type="SUPFAM" id="SSF52980">
    <property type="entry name" value="Restriction endonuclease-like"/>
    <property type="match status" value="1"/>
</dbReference>
<dbReference type="EMBL" id="JBHSJB010000007">
    <property type="protein sequence ID" value="MFC5053690.1"/>
    <property type="molecule type" value="Genomic_DNA"/>
</dbReference>
<gene>
    <name evidence="2" type="ORF">ACFPFM_07950</name>
</gene>
<evidence type="ECO:0000313" key="2">
    <source>
        <dbReference type="EMBL" id="MFC5053690.1"/>
    </source>
</evidence>
<dbReference type="InterPro" id="IPR019080">
    <property type="entry name" value="YqaJ_viral_recombinase"/>
</dbReference>
<proteinExistence type="predicted"/>
<dbReference type="NCBIfam" id="TIGR03033">
    <property type="entry name" value="phage_rel_nuc"/>
    <property type="match status" value="1"/>
</dbReference>
<name>A0ABV9XTL7_9PSEU</name>
<keyword evidence="3" id="KW-1185">Reference proteome</keyword>
<dbReference type="Pfam" id="PF09588">
    <property type="entry name" value="YqaJ"/>
    <property type="match status" value="1"/>
</dbReference>
<accession>A0ABV9XTL7</accession>
<dbReference type="InterPro" id="IPR017482">
    <property type="entry name" value="Lambda-type_endonuclease"/>
</dbReference>